<dbReference type="Gene3D" id="3.40.50.620">
    <property type="entry name" value="HUPs"/>
    <property type="match status" value="1"/>
</dbReference>
<evidence type="ECO:0000256" key="6">
    <source>
        <dbReference type="ARBA" id="ARBA00022840"/>
    </source>
</evidence>
<feature type="domain" description="Cytidyltransferase-like" evidence="8">
    <location>
        <begin position="5"/>
        <end position="182"/>
    </location>
</feature>
<dbReference type="AlphaFoldDB" id="A0A485LVB6"/>
<dbReference type="GO" id="GO:0005524">
    <property type="term" value="F:ATP binding"/>
    <property type="evidence" value="ECO:0007669"/>
    <property type="project" value="UniProtKB-KW"/>
</dbReference>
<dbReference type="InterPro" id="IPR014729">
    <property type="entry name" value="Rossmann-like_a/b/a_fold"/>
</dbReference>
<dbReference type="CDD" id="cd02165">
    <property type="entry name" value="NMNAT"/>
    <property type="match status" value="1"/>
</dbReference>
<keyword evidence="5" id="KW-0547">Nucleotide-binding</keyword>
<dbReference type="InterPro" id="IPR004821">
    <property type="entry name" value="Cyt_trans-like"/>
</dbReference>
<accession>A0A485LVB6</accession>
<reference evidence="9" key="1">
    <citation type="submission" date="2019-03" db="EMBL/GenBank/DDBJ databases">
        <authorList>
            <person name="Hao L."/>
        </authorList>
    </citation>
    <scope>NUCLEOTIDE SEQUENCE</scope>
</reference>
<name>A0A485LVB6_9ZZZZ</name>
<keyword evidence="2" id="KW-0662">Pyridine nucleotide biosynthesis</keyword>
<evidence type="ECO:0000313" key="9">
    <source>
        <dbReference type="EMBL" id="VFU11426.1"/>
    </source>
</evidence>
<dbReference type="NCBIfam" id="NF000840">
    <property type="entry name" value="PRK00071.1-3"/>
    <property type="match status" value="1"/>
</dbReference>
<gene>
    <name evidence="9" type="primary">nadD</name>
    <name evidence="9" type="ORF">SCFA_1070005</name>
</gene>
<dbReference type="HAMAP" id="MF_00244">
    <property type="entry name" value="NaMN_adenylyltr"/>
    <property type="match status" value="1"/>
</dbReference>
<organism evidence="9">
    <name type="scientific">anaerobic digester metagenome</name>
    <dbReference type="NCBI Taxonomy" id="1263854"/>
    <lineage>
        <taxon>unclassified sequences</taxon>
        <taxon>metagenomes</taxon>
        <taxon>ecological metagenomes</taxon>
    </lineage>
</organism>
<dbReference type="PANTHER" id="PTHR39321">
    <property type="entry name" value="NICOTINATE-NUCLEOTIDE ADENYLYLTRANSFERASE-RELATED"/>
    <property type="match status" value="1"/>
</dbReference>
<keyword evidence="6" id="KW-0067">ATP-binding</keyword>
<dbReference type="GO" id="GO:0004515">
    <property type="term" value="F:nicotinate-nucleotide adenylyltransferase activity"/>
    <property type="evidence" value="ECO:0007669"/>
    <property type="project" value="UniProtKB-EC"/>
</dbReference>
<dbReference type="UniPathway" id="UPA00253"/>
<keyword evidence="4 9" id="KW-0548">Nucleotidyltransferase</keyword>
<dbReference type="NCBIfam" id="TIGR00482">
    <property type="entry name" value="nicotinate (nicotinamide) nucleotide adenylyltransferase"/>
    <property type="match status" value="1"/>
</dbReference>
<keyword evidence="3 9" id="KW-0808">Transferase</keyword>
<dbReference type="GO" id="GO:0009435">
    <property type="term" value="P:NAD+ biosynthetic process"/>
    <property type="evidence" value="ECO:0007669"/>
    <property type="project" value="UniProtKB-UniPathway"/>
</dbReference>
<evidence type="ECO:0000256" key="5">
    <source>
        <dbReference type="ARBA" id="ARBA00022741"/>
    </source>
</evidence>
<evidence type="ECO:0000256" key="1">
    <source>
        <dbReference type="ARBA" id="ARBA00004790"/>
    </source>
</evidence>
<evidence type="ECO:0000256" key="7">
    <source>
        <dbReference type="ARBA" id="ARBA00023027"/>
    </source>
</evidence>
<dbReference type="PANTHER" id="PTHR39321:SF3">
    <property type="entry name" value="PHOSPHOPANTETHEINE ADENYLYLTRANSFERASE"/>
    <property type="match status" value="1"/>
</dbReference>
<evidence type="ECO:0000256" key="2">
    <source>
        <dbReference type="ARBA" id="ARBA00022642"/>
    </source>
</evidence>
<dbReference type="Pfam" id="PF01467">
    <property type="entry name" value="CTP_transf_like"/>
    <property type="match status" value="1"/>
</dbReference>
<dbReference type="EMBL" id="CAADRM010000010">
    <property type="protein sequence ID" value="VFU11426.1"/>
    <property type="molecule type" value="Genomic_DNA"/>
</dbReference>
<comment type="pathway">
    <text evidence="1">Cofactor biosynthesis; NAD(+) biosynthesis.</text>
</comment>
<dbReference type="InterPro" id="IPR005248">
    <property type="entry name" value="NadD/NMNAT"/>
</dbReference>
<proteinExistence type="inferred from homology"/>
<evidence type="ECO:0000256" key="4">
    <source>
        <dbReference type="ARBA" id="ARBA00022695"/>
    </source>
</evidence>
<dbReference type="EC" id="2.7.7.18" evidence="9"/>
<dbReference type="NCBIfam" id="TIGR00125">
    <property type="entry name" value="cyt_tran_rel"/>
    <property type="match status" value="1"/>
</dbReference>
<protein>
    <submittedName>
        <fullName evidence="9">Putative nicotinate-nucleotide adenylyltransferase</fullName>
        <ecNumber evidence="9">2.7.7.18</ecNumber>
    </submittedName>
</protein>
<dbReference type="SUPFAM" id="SSF52374">
    <property type="entry name" value="Nucleotidylyl transferase"/>
    <property type="match status" value="1"/>
</dbReference>
<evidence type="ECO:0000256" key="3">
    <source>
        <dbReference type="ARBA" id="ARBA00022679"/>
    </source>
</evidence>
<sequence length="209" mass="23957">MRIGIFGGTFNPIHLGHLRAAEEVREALELEKVLFVPSYLPPHKELALGVPAEVRLEIVRLSIRSNPFFELSSFEVEQGGNSYSVRTIEYVRQRFETVPWFILGQDAFNEILTWYQASRLFDLAHFAVMSRPGAERPELADVLAEEAARFRPAPDGYISSEGNRIVFVDVTPLDISSSKIRDLCHQGRSVTYLIPKEVEEYIERERIYE</sequence>
<keyword evidence="7" id="KW-0520">NAD</keyword>
<evidence type="ECO:0000259" key="8">
    <source>
        <dbReference type="Pfam" id="PF01467"/>
    </source>
</evidence>